<dbReference type="OrthoDB" id="9795188at2"/>
<dbReference type="SUPFAM" id="SSF55729">
    <property type="entry name" value="Acyl-CoA N-acyltransferases (Nat)"/>
    <property type="match status" value="1"/>
</dbReference>
<reference evidence="2 3" key="1">
    <citation type="submission" date="2017-11" db="EMBL/GenBank/DDBJ databases">
        <title>Genomic Encyclopedia of Archaeal and Bacterial Type Strains, Phase II (KMG-II): From Individual Species to Whole Genera.</title>
        <authorList>
            <person name="Goeker M."/>
        </authorList>
    </citation>
    <scope>NUCLEOTIDE SEQUENCE [LARGE SCALE GENOMIC DNA]</scope>
    <source>
        <strain evidence="2 3">DSM 22413</strain>
    </source>
</reference>
<protein>
    <submittedName>
        <fullName evidence="2">RimJ/RimL family protein N-acetyltransferase</fullName>
    </submittedName>
</protein>
<accession>A0A2M8WR77</accession>
<keyword evidence="2" id="KW-0808">Transferase</keyword>
<dbReference type="PANTHER" id="PTHR43792">
    <property type="entry name" value="GNAT FAMILY, PUTATIVE (AFU_ORTHOLOGUE AFUA_3G00765)-RELATED-RELATED"/>
    <property type="match status" value="1"/>
</dbReference>
<gene>
    <name evidence="2" type="ORF">CLV34_2002</name>
</gene>
<evidence type="ECO:0000313" key="3">
    <source>
        <dbReference type="Proteomes" id="UP000231586"/>
    </source>
</evidence>
<dbReference type="GO" id="GO:0016747">
    <property type="term" value="F:acyltransferase activity, transferring groups other than amino-acyl groups"/>
    <property type="evidence" value="ECO:0007669"/>
    <property type="project" value="InterPro"/>
</dbReference>
<dbReference type="AlphaFoldDB" id="A0A2M8WR77"/>
<proteinExistence type="predicted"/>
<sequence length="184" mass="19840">MLTFPLRTERLVLEPLEHRDRDAFVAYRRDPAVARWQSWDVDWSAADADALIAAQPAAVASGSGEWLQLAVRTVSDGSLAGDVAVHAHADQPDTYELGVTLAAATQGRGIATEALAAVVAGLFQVGAHRLLAVTDARNTPAARVFRGLGFRHEGRAVDADWFKGEWSSLDTWALLRLEALGGDR</sequence>
<dbReference type="InterPro" id="IPR000182">
    <property type="entry name" value="GNAT_dom"/>
</dbReference>
<keyword evidence="3" id="KW-1185">Reference proteome</keyword>
<dbReference type="InterPro" id="IPR016181">
    <property type="entry name" value="Acyl_CoA_acyltransferase"/>
</dbReference>
<organism evidence="2 3">
    <name type="scientific">Luteimicrobium subarcticum</name>
    <dbReference type="NCBI Taxonomy" id="620910"/>
    <lineage>
        <taxon>Bacteria</taxon>
        <taxon>Bacillati</taxon>
        <taxon>Actinomycetota</taxon>
        <taxon>Actinomycetes</taxon>
        <taxon>Micrococcales</taxon>
        <taxon>Luteimicrobium</taxon>
    </lineage>
</organism>
<dbReference type="EMBL" id="PGTZ01000008">
    <property type="protein sequence ID" value="PJI93429.1"/>
    <property type="molecule type" value="Genomic_DNA"/>
</dbReference>
<comment type="caution">
    <text evidence="2">The sequence shown here is derived from an EMBL/GenBank/DDBJ whole genome shotgun (WGS) entry which is preliminary data.</text>
</comment>
<evidence type="ECO:0000259" key="1">
    <source>
        <dbReference type="PROSITE" id="PS51186"/>
    </source>
</evidence>
<dbReference type="InterPro" id="IPR051531">
    <property type="entry name" value="N-acetyltransferase"/>
</dbReference>
<dbReference type="Gene3D" id="3.40.630.30">
    <property type="match status" value="1"/>
</dbReference>
<dbReference type="Proteomes" id="UP000231586">
    <property type="component" value="Unassembled WGS sequence"/>
</dbReference>
<dbReference type="PANTHER" id="PTHR43792:SF1">
    <property type="entry name" value="N-ACETYLTRANSFERASE DOMAIN-CONTAINING PROTEIN"/>
    <property type="match status" value="1"/>
</dbReference>
<name>A0A2M8WR77_9MICO</name>
<dbReference type="Pfam" id="PF13302">
    <property type="entry name" value="Acetyltransf_3"/>
    <property type="match status" value="1"/>
</dbReference>
<evidence type="ECO:0000313" key="2">
    <source>
        <dbReference type="EMBL" id="PJI93429.1"/>
    </source>
</evidence>
<dbReference type="RefSeq" id="WP_157803787.1">
    <property type="nucleotide sequence ID" value="NZ_PGTZ01000008.1"/>
</dbReference>
<feature type="domain" description="N-acetyltransferase" evidence="1">
    <location>
        <begin position="11"/>
        <end position="178"/>
    </location>
</feature>
<dbReference type="PROSITE" id="PS51186">
    <property type="entry name" value="GNAT"/>
    <property type="match status" value="1"/>
</dbReference>